<dbReference type="EMBL" id="JABBFX010000001">
    <property type="protein sequence ID" value="NML44445.1"/>
    <property type="molecule type" value="Genomic_DNA"/>
</dbReference>
<protein>
    <submittedName>
        <fullName evidence="1">Uncharacterized protein</fullName>
    </submittedName>
</protein>
<dbReference type="AlphaFoldDB" id="A0A848H0X1"/>
<sequence>MTVNYRFSARTRDGRDISAVFSTDAFIPASQPDTFLLPGQGGFSCEGCRGFHFLQHPLGDMLQFNDWQTGGAFSYGFPHGTFQRFGTFQSSDVGSGRGTLLVEQPQPQPVTFRSTMDQSSGRSWALGAHTTFEQRFRAATGGVPNELGIRMGINQNPYSVRLVVAVDGNPLHDQTHANLVQRRSDWATVFDLADVTAQVPAGAWVTVSITPDTEIGIEPLFAENPDVPLGQLPRYGEMAARFYMSGMTRA</sequence>
<comment type="caution">
    <text evidence="1">The sequence shown here is derived from an EMBL/GenBank/DDBJ whole genome shotgun (WGS) entry which is preliminary data.</text>
</comment>
<gene>
    <name evidence="1" type="ORF">HHL11_11835</name>
</gene>
<proteinExistence type="predicted"/>
<accession>A0A848H0X1</accession>
<name>A0A848H0X1_9BURK</name>
<reference evidence="1 2" key="1">
    <citation type="submission" date="2020-04" db="EMBL/GenBank/DDBJ databases">
        <title>Ramlibacter sp. G-1-2-2 isolated from soil.</title>
        <authorList>
            <person name="Dahal R.H."/>
        </authorList>
    </citation>
    <scope>NUCLEOTIDE SEQUENCE [LARGE SCALE GENOMIC DNA]</scope>
    <source>
        <strain evidence="1 2">G-1-2-2</strain>
    </source>
</reference>
<organism evidence="1 2">
    <name type="scientific">Ramlibacter agri</name>
    <dbReference type="NCBI Taxonomy" id="2728837"/>
    <lineage>
        <taxon>Bacteria</taxon>
        <taxon>Pseudomonadati</taxon>
        <taxon>Pseudomonadota</taxon>
        <taxon>Betaproteobacteria</taxon>
        <taxon>Burkholderiales</taxon>
        <taxon>Comamonadaceae</taxon>
        <taxon>Ramlibacter</taxon>
    </lineage>
</organism>
<evidence type="ECO:0000313" key="1">
    <source>
        <dbReference type="EMBL" id="NML44445.1"/>
    </source>
</evidence>
<evidence type="ECO:0000313" key="2">
    <source>
        <dbReference type="Proteomes" id="UP000541185"/>
    </source>
</evidence>
<keyword evidence="2" id="KW-1185">Reference proteome</keyword>
<dbReference type="Proteomes" id="UP000541185">
    <property type="component" value="Unassembled WGS sequence"/>
</dbReference>
<dbReference type="RefSeq" id="WP_169418573.1">
    <property type="nucleotide sequence ID" value="NZ_JABBFX010000001.1"/>
</dbReference>